<evidence type="ECO:0000313" key="2">
    <source>
        <dbReference type="Proteomes" id="UP001321473"/>
    </source>
</evidence>
<dbReference type="Proteomes" id="UP001321473">
    <property type="component" value="Unassembled WGS sequence"/>
</dbReference>
<proteinExistence type="predicted"/>
<protein>
    <submittedName>
        <fullName evidence="1">Uncharacterized protein</fullName>
    </submittedName>
</protein>
<comment type="caution">
    <text evidence="1">The sequence shown here is derived from an EMBL/GenBank/DDBJ whole genome shotgun (WGS) entry which is preliminary data.</text>
</comment>
<sequence>MMGHLPSPYLLLTSPNSSRNAPLLEENYPFVWQPGSTTPAFKAVGAQYKNHPASAHFGRNIAPDLSPVSDALELVMESPVGDSTDDIAQA</sequence>
<gene>
    <name evidence="1" type="ORF">V5799_028159</name>
</gene>
<keyword evidence="2" id="KW-1185">Reference proteome</keyword>
<accession>A0AAQ4DDN4</accession>
<dbReference type="EMBL" id="JARKHS020032183">
    <property type="protein sequence ID" value="KAK8760574.1"/>
    <property type="molecule type" value="Genomic_DNA"/>
</dbReference>
<reference evidence="1 2" key="1">
    <citation type="journal article" date="2023" name="Arcadia Sci">
        <title>De novo assembly of a long-read Amblyomma americanum tick genome.</title>
        <authorList>
            <person name="Chou S."/>
            <person name="Poskanzer K.E."/>
            <person name="Rollins M."/>
            <person name="Thuy-Boun P.S."/>
        </authorList>
    </citation>
    <scope>NUCLEOTIDE SEQUENCE [LARGE SCALE GENOMIC DNA]</scope>
    <source>
        <strain evidence="1">F_SG_1</strain>
        <tissue evidence="1">Salivary glands</tissue>
    </source>
</reference>
<evidence type="ECO:0000313" key="1">
    <source>
        <dbReference type="EMBL" id="KAK8760574.1"/>
    </source>
</evidence>
<dbReference type="AlphaFoldDB" id="A0AAQ4DDN4"/>
<organism evidence="1 2">
    <name type="scientific">Amblyomma americanum</name>
    <name type="common">Lone star tick</name>
    <dbReference type="NCBI Taxonomy" id="6943"/>
    <lineage>
        <taxon>Eukaryota</taxon>
        <taxon>Metazoa</taxon>
        <taxon>Ecdysozoa</taxon>
        <taxon>Arthropoda</taxon>
        <taxon>Chelicerata</taxon>
        <taxon>Arachnida</taxon>
        <taxon>Acari</taxon>
        <taxon>Parasitiformes</taxon>
        <taxon>Ixodida</taxon>
        <taxon>Ixodoidea</taxon>
        <taxon>Ixodidae</taxon>
        <taxon>Amblyomminae</taxon>
        <taxon>Amblyomma</taxon>
    </lineage>
</organism>
<name>A0AAQ4DDN4_AMBAM</name>